<evidence type="ECO:0000313" key="10">
    <source>
        <dbReference type="EMBL" id="PSB59099.1"/>
    </source>
</evidence>
<proteinExistence type="predicted"/>
<dbReference type="SMART" id="SM00862">
    <property type="entry name" value="Trans_reg_C"/>
    <property type="match status" value="1"/>
</dbReference>
<keyword evidence="2" id="KW-0902">Two-component regulatory system</keyword>
<dbReference type="InterPro" id="IPR039420">
    <property type="entry name" value="WalR-like"/>
</dbReference>
<dbReference type="InterPro" id="IPR001789">
    <property type="entry name" value="Sig_transdc_resp-reg_receiver"/>
</dbReference>
<evidence type="ECO:0000259" key="8">
    <source>
        <dbReference type="PROSITE" id="PS50110"/>
    </source>
</evidence>
<evidence type="ECO:0000256" key="4">
    <source>
        <dbReference type="ARBA" id="ARBA00023125"/>
    </source>
</evidence>
<evidence type="ECO:0000256" key="1">
    <source>
        <dbReference type="ARBA" id="ARBA00022553"/>
    </source>
</evidence>
<dbReference type="PANTHER" id="PTHR48111">
    <property type="entry name" value="REGULATOR OF RPOS"/>
    <property type="match status" value="1"/>
</dbReference>
<dbReference type="CDD" id="cd17574">
    <property type="entry name" value="REC_OmpR"/>
    <property type="match status" value="1"/>
</dbReference>
<dbReference type="SMART" id="SM00448">
    <property type="entry name" value="REC"/>
    <property type="match status" value="2"/>
</dbReference>
<accession>A0A2T1GMI0</accession>
<dbReference type="SUPFAM" id="SSF52172">
    <property type="entry name" value="CheY-like"/>
    <property type="match status" value="2"/>
</dbReference>
<keyword evidence="4 7" id="KW-0238">DNA-binding</keyword>
<dbReference type="Gene3D" id="1.20.120.160">
    <property type="entry name" value="HPT domain"/>
    <property type="match status" value="1"/>
</dbReference>
<evidence type="ECO:0000313" key="11">
    <source>
        <dbReference type="Proteomes" id="UP000238937"/>
    </source>
</evidence>
<feature type="DNA-binding region" description="OmpR/PhoB-type" evidence="7">
    <location>
        <begin position="124"/>
        <end position="222"/>
    </location>
</feature>
<dbReference type="PANTHER" id="PTHR48111:SF15">
    <property type="entry name" value="OMPR SUBFAMILY"/>
    <property type="match status" value="1"/>
</dbReference>
<keyword evidence="3" id="KW-0805">Transcription regulation</keyword>
<dbReference type="Gene3D" id="3.40.50.2300">
    <property type="match status" value="2"/>
</dbReference>
<evidence type="ECO:0000256" key="3">
    <source>
        <dbReference type="ARBA" id="ARBA00023015"/>
    </source>
</evidence>
<dbReference type="Pfam" id="PF00072">
    <property type="entry name" value="Response_reg"/>
    <property type="match status" value="2"/>
</dbReference>
<name>A0A2T1GMI0_9CYAN</name>
<dbReference type="GO" id="GO:0032993">
    <property type="term" value="C:protein-DNA complex"/>
    <property type="evidence" value="ECO:0007669"/>
    <property type="project" value="TreeGrafter"/>
</dbReference>
<dbReference type="InterPro" id="IPR036388">
    <property type="entry name" value="WH-like_DNA-bd_sf"/>
</dbReference>
<evidence type="ECO:0000259" key="9">
    <source>
        <dbReference type="PROSITE" id="PS51755"/>
    </source>
</evidence>
<dbReference type="InterPro" id="IPR008207">
    <property type="entry name" value="Sig_transdc_His_kin_Hpt_dom"/>
</dbReference>
<dbReference type="RefSeq" id="WP_106299873.1">
    <property type="nucleotide sequence ID" value="NZ_PVWO01000014.1"/>
</dbReference>
<dbReference type="Gene3D" id="6.10.250.690">
    <property type="match status" value="1"/>
</dbReference>
<evidence type="ECO:0000256" key="2">
    <source>
        <dbReference type="ARBA" id="ARBA00023012"/>
    </source>
</evidence>
<dbReference type="Pfam" id="PF01627">
    <property type="entry name" value="Hpt"/>
    <property type="match status" value="1"/>
</dbReference>
<comment type="caution">
    <text evidence="10">The sequence shown here is derived from an EMBL/GenBank/DDBJ whole genome shotgun (WGS) entry which is preliminary data.</text>
</comment>
<dbReference type="FunFam" id="3.40.50.2300:FF:000001">
    <property type="entry name" value="DNA-binding response regulator PhoB"/>
    <property type="match status" value="1"/>
</dbReference>
<protein>
    <recommendedName>
        <fullName evidence="12">Multi-component transcriptional regulator</fullName>
    </recommendedName>
</protein>
<dbReference type="GO" id="GO:0005829">
    <property type="term" value="C:cytosol"/>
    <property type="evidence" value="ECO:0007669"/>
    <property type="project" value="TreeGrafter"/>
</dbReference>
<dbReference type="InterPro" id="IPR011006">
    <property type="entry name" value="CheY-like_superfamily"/>
</dbReference>
<dbReference type="Proteomes" id="UP000238937">
    <property type="component" value="Unassembled WGS sequence"/>
</dbReference>
<feature type="modified residue" description="4-aspartylphosphate" evidence="6">
    <location>
        <position position="51"/>
    </location>
</feature>
<dbReference type="InterPro" id="IPR036641">
    <property type="entry name" value="HPT_dom_sf"/>
</dbReference>
<dbReference type="AlphaFoldDB" id="A0A2T1GMI0"/>
<dbReference type="SUPFAM" id="SSF47226">
    <property type="entry name" value="Histidine-containing phosphotransfer domain, HPT domain"/>
    <property type="match status" value="1"/>
</dbReference>
<evidence type="ECO:0000256" key="5">
    <source>
        <dbReference type="ARBA" id="ARBA00023163"/>
    </source>
</evidence>
<dbReference type="PROSITE" id="PS51755">
    <property type="entry name" value="OMPR_PHOB"/>
    <property type="match status" value="1"/>
</dbReference>
<feature type="domain" description="Response regulatory" evidence="8">
    <location>
        <begin position="2"/>
        <end position="116"/>
    </location>
</feature>
<dbReference type="EMBL" id="PVWO01000014">
    <property type="protein sequence ID" value="PSB59099.1"/>
    <property type="molecule type" value="Genomic_DNA"/>
</dbReference>
<dbReference type="CDD" id="cd00383">
    <property type="entry name" value="trans_reg_C"/>
    <property type="match status" value="1"/>
</dbReference>
<evidence type="ECO:0008006" key="12">
    <source>
        <dbReference type="Google" id="ProtNLM"/>
    </source>
</evidence>
<feature type="domain" description="Response regulatory" evidence="8">
    <location>
        <begin position="465"/>
        <end position="581"/>
    </location>
</feature>
<dbReference type="Pfam" id="PF00486">
    <property type="entry name" value="Trans_reg_C"/>
    <property type="match status" value="1"/>
</dbReference>
<dbReference type="Gene3D" id="1.10.10.10">
    <property type="entry name" value="Winged helix-like DNA-binding domain superfamily/Winged helix DNA-binding domain"/>
    <property type="match status" value="1"/>
</dbReference>
<feature type="modified residue" description="4-aspartylphosphate" evidence="6">
    <location>
        <position position="514"/>
    </location>
</feature>
<dbReference type="GO" id="GO:0000976">
    <property type="term" value="F:transcription cis-regulatory region binding"/>
    <property type="evidence" value="ECO:0007669"/>
    <property type="project" value="TreeGrafter"/>
</dbReference>
<keyword evidence="11" id="KW-1185">Reference proteome</keyword>
<evidence type="ECO:0000256" key="7">
    <source>
        <dbReference type="PROSITE-ProRule" id="PRU01091"/>
    </source>
</evidence>
<dbReference type="GO" id="GO:0006355">
    <property type="term" value="P:regulation of DNA-templated transcription"/>
    <property type="evidence" value="ECO:0007669"/>
    <property type="project" value="InterPro"/>
</dbReference>
<dbReference type="InterPro" id="IPR001867">
    <property type="entry name" value="OmpR/PhoB-type_DNA-bd"/>
</dbReference>
<keyword evidence="5" id="KW-0804">Transcription</keyword>
<sequence length="677" mass="75344">MRILVVEDDPAIAFLIETILEAHKYTIDLASDGQVGLDLSDAYEYDAILLDVTLPKKDGVSVCREIRARGSSVPILLLTALDSPADRTRGLDAGADDYLGKPFDRNELLARIRALLRRARASTVPILSWGSLQLDPVSTTVTFDERLVPLTPKEYALVELFLRNSKRVFSCNAILDRLWSEDSPSEDTIRTHIKGLRHKLKAAGAAADFIETVYGIGYRLKPIDAPGTALLTEAWEKFKGQVSEQVAILEQLAQKVLDREVRPDWQELGKNIAHSLTGSLGTFGFSLSSELARQIEKLLGEPQEWSADRGRLLYSIVTALREELNKPAAGTDLQGFESELTIDMLLVSAADCSIEQIQSLAQARDWSVQTVPTIAAARSQLQQYRIRSIVLTAETIDRTEEVLRLLVEVNKQVPLIPVIALASAASLDPAIEQLGTLRTVDPHDRVDLMESIERSMAEAESSQTHILAVDDDLKILAILRALLVPWGYRVTTLADSQKLWEVLPTAKPDLLILDVEMPLVSGLDVCRSIRERSEWSNLPIIFLTAHTEPTLIQQVFAIGANDFVTKPVIGPEIIARITNLLERQQVQQLKSDRWQQQVAADRLQRATRDKIQAALMTIEDALQSEHPLLGETHAVGEQSETCRQAETSARFHPLHTDRHHQILEQVDILRQLLLAGL</sequence>
<dbReference type="GO" id="GO:0000156">
    <property type="term" value="F:phosphorelay response regulator activity"/>
    <property type="evidence" value="ECO:0007669"/>
    <property type="project" value="TreeGrafter"/>
</dbReference>
<evidence type="ECO:0000256" key="6">
    <source>
        <dbReference type="PROSITE-ProRule" id="PRU00169"/>
    </source>
</evidence>
<dbReference type="PROSITE" id="PS50110">
    <property type="entry name" value="RESPONSE_REGULATORY"/>
    <property type="match status" value="2"/>
</dbReference>
<dbReference type="CDD" id="cd19935">
    <property type="entry name" value="REC_OmpR_CusR-like"/>
    <property type="match status" value="1"/>
</dbReference>
<gene>
    <name evidence="10" type="ORF">C7B77_02165</name>
</gene>
<reference evidence="10 11" key="1">
    <citation type="submission" date="2018-03" db="EMBL/GenBank/DDBJ databases">
        <title>The ancient ancestry and fast evolution of plastids.</title>
        <authorList>
            <person name="Moore K.R."/>
            <person name="Magnabosco C."/>
            <person name="Momper L."/>
            <person name="Gold D.A."/>
            <person name="Bosak T."/>
            <person name="Fournier G.P."/>
        </authorList>
    </citation>
    <scope>NUCLEOTIDE SEQUENCE [LARGE SCALE GENOMIC DNA]</scope>
    <source>
        <strain evidence="10 11">CCALA 037</strain>
    </source>
</reference>
<organism evidence="10 11">
    <name type="scientific">Chamaesiphon polymorphus CCALA 037</name>
    <dbReference type="NCBI Taxonomy" id="2107692"/>
    <lineage>
        <taxon>Bacteria</taxon>
        <taxon>Bacillati</taxon>
        <taxon>Cyanobacteriota</taxon>
        <taxon>Cyanophyceae</taxon>
        <taxon>Gomontiellales</taxon>
        <taxon>Chamaesiphonaceae</taxon>
        <taxon>Chamaesiphon</taxon>
    </lineage>
</organism>
<feature type="domain" description="OmpR/PhoB-type" evidence="9">
    <location>
        <begin position="124"/>
        <end position="222"/>
    </location>
</feature>
<dbReference type="OrthoDB" id="516439at2"/>
<keyword evidence="1 6" id="KW-0597">Phosphoprotein</keyword>